<dbReference type="AlphaFoldDB" id="A0AA86M827"/>
<feature type="region of interest" description="Disordered" evidence="1">
    <location>
        <begin position="631"/>
        <end position="677"/>
    </location>
</feature>
<dbReference type="EMBL" id="AP028947">
    <property type="protein sequence ID" value="BET25049.1"/>
    <property type="molecule type" value="Genomic_DNA"/>
</dbReference>
<dbReference type="PANTHER" id="PTHR23355:SF9">
    <property type="entry name" value="DIS3-LIKE EXONUCLEASE 2"/>
    <property type="match status" value="1"/>
</dbReference>
<evidence type="ECO:0000313" key="4">
    <source>
        <dbReference type="Proteomes" id="UP001329151"/>
    </source>
</evidence>
<dbReference type="Proteomes" id="UP001329151">
    <property type="component" value="Chromosome"/>
</dbReference>
<evidence type="ECO:0000259" key="2">
    <source>
        <dbReference type="SMART" id="SM00955"/>
    </source>
</evidence>
<dbReference type="InterPro" id="IPR012340">
    <property type="entry name" value="NA-bd_OB-fold"/>
</dbReference>
<feature type="compositionally biased region" description="Acidic residues" evidence="1">
    <location>
        <begin position="634"/>
        <end position="643"/>
    </location>
</feature>
<sequence>MNLYYEEAGAFKVGRVLQDQGNAFQVETLHGKRTKVKSNSVMLKFDTLECAEFHTQVEALAKDVDTEFLWECAPEGEFDFNVMAVEYFGEKPTVVQQAATLAALHAAPIHFHRKGKGMYRAAPPEILQAALAGLEKKRLAAEQQQAWADALVRRELPEGFAKQAAVLLVRPDKNSAEYKALMLACTEAGRSPDVLLIECGAFKSVHEMMRARFAAVYFPKGPEIDLPAPDVPADLADLPVANVRAFSIDDISTTEIDDAFSVVWLDETRARIGVHIAAPALLIPRGSPYDRVARERLSTVYAPGDKITMLPDQVVELATLAEGRTVPSVSIYVEVSTETGELLSEPYSAIEQVPMAANLRHNHLDAALSKEVLEDPELNQLDVVGEFFPALKMLWKSSCVLRMEREIARGQPEKHTRIDFNFYVAEDGTVEIQPRRRDAPLDLLVAEWMIYVNREWGGMLDECKVTGIYRVQPPMGRVRMSTHAAPHVGLGVPQYAWSTSPLRRYVDLVNQQQLISLLRQEPPVYTATDAELLSAVNSFDVTYKAYAEFQQSMERYWCLRWIQQKGRKQFDGVVVKDELVRLDDIPLFVRLVGVTSPGRGVQVELELDQVDELTLTVSCKLLALKKGTPTRLLDDEEEEEVEAESSSAAPDETGLPELPASVADVNVDAEQSGEPQA</sequence>
<feature type="domain" description="RNB" evidence="2">
    <location>
        <begin position="237"/>
        <end position="520"/>
    </location>
</feature>
<evidence type="ECO:0000313" key="3">
    <source>
        <dbReference type="EMBL" id="BET25049.1"/>
    </source>
</evidence>
<name>A0AA86M827_9BURK</name>
<dbReference type="PANTHER" id="PTHR23355">
    <property type="entry name" value="RIBONUCLEASE"/>
    <property type="match status" value="1"/>
</dbReference>
<organism evidence="3 4">
    <name type="scientific">Limnobacter thiooxidans</name>
    <dbReference type="NCBI Taxonomy" id="131080"/>
    <lineage>
        <taxon>Bacteria</taxon>
        <taxon>Pseudomonadati</taxon>
        <taxon>Pseudomonadota</taxon>
        <taxon>Betaproteobacteria</taxon>
        <taxon>Burkholderiales</taxon>
        <taxon>Burkholderiaceae</taxon>
        <taxon>Limnobacter</taxon>
    </lineage>
</organism>
<proteinExistence type="predicted"/>
<dbReference type="SUPFAM" id="SSF50249">
    <property type="entry name" value="Nucleic acid-binding proteins"/>
    <property type="match status" value="1"/>
</dbReference>
<dbReference type="InterPro" id="IPR050180">
    <property type="entry name" value="RNR_Ribonuclease"/>
</dbReference>
<dbReference type="KEGG" id="lto:RGQ30_05500"/>
<accession>A0AA86M827</accession>
<dbReference type="RefSeq" id="WP_130558436.1">
    <property type="nucleotide sequence ID" value="NZ_AP028947.1"/>
</dbReference>
<dbReference type="InterPro" id="IPR001900">
    <property type="entry name" value="RNase_II/R"/>
</dbReference>
<dbReference type="GO" id="GO:0005829">
    <property type="term" value="C:cytosol"/>
    <property type="evidence" value="ECO:0007669"/>
    <property type="project" value="TreeGrafter"/>
</dbReference>
<evidence type="ECO:0000256" key="1">
    <source>
        <dbReference type="SAM" id="MobiDB-lite"/>
    </source>
</evidence>
<dbReference type="GO" id="GO:0004540">
    <property type="term" value="F:RNA nuclease activity"/>
    <property type="evidence" value="ECO:0007669"/>
    <property type="project" value="InterPro"/>
</dbReference>
<protein>
    <submittedName>
        <fullName evidence="3">RNB domain-containing ribonuclease</fullName>
    </submittedName>
</protein>
<keyword evidence="4" id="KW-1185">Reference proteome</keyword>
<reference evidence="3 4" key="1">
    <citation type="submission" date="2023-10" db="EMBL/GenBank/DDBJ databases">
        <title>Complete Genome Sequence of Limnobacter thiooxidans CS-K2T, Isolated from freshwater lake sediments in Bavaria, Germany.</title>
        <authorList>
            <person name="Naruki M."/>
            <person name="Watanabe A."/>
            <person name="Warashina T."/>
            <person name="Morita T."/>
            <person name="Arakawa K."/>
        </authorList>
    </citation>
    <scope>NUCLEOTIDE SEQUENCE [LARGE SCALE GENOMIC DNA]</scope>
    <source>
        <strain evidence="3 4">CS-K2</strain>
    </source>
</reference>
<gene>
    <name evidence="3" type="ORF">RGQ30_05500</name>
</gene>
<dbReference type="SMART" id="SM00955">
    <property type="entry name" value="RNB"/>
    <property type="match status" value="1"/>
</dbReference>
<dbReference type="Pfam" id="PF00773">
    <property type="entry name" value="RNB"/>
    <property type="match status" value="1"/>
</dbReference>
<dbReference type="GO" id="GO:0006402">
    <property type="term" value="P:mRNA catabolic process"/>
    <property type="evidence" value="ECO:0007669"/>
    <property type="project" value="TreeGrafter"/>
</dbReference>
<dbReference type="GO" id="GO:0003723">
    <property type="term" value="F:RNA binding"/>
    <property type="evidence" value="ECO:0007669"/>
    <property type="project" value="InterPro"/>
</dbReference>